<organism evidence="1 2">
    <name type="scientific">Thalassolituus maritimus</name>
    <dbReference type="NCBI Taxonomy" id="484498"/>
    <lineage>
        <taxon>Bacteria</taxon>
        <taxon>Pseudomonadati</taxon>
        <taxon>Pseudomonadota</taxon>
        <taxon>Gammaproteobacteria</taxon>
        <taxon>Oceanospirillales</taxon>
        <taxon>Oceanospirillaceae</taxon>
        <taxon>Thalassolituus</taxon>
    </lineage>
</organism>
<accession>A0ABP9ZY23</accession>
<reference evidence="1 2" key="1">
    <citation type="submission" date="2024-04" db="EMBL/GenBank/DDBJ databases">
        <title>Draft genome sequence of Thalassolituus maritimus NBRC 116585.</title>
        <authorList>
            <person name="Miyakawa T."/>
            <person name="Kusuya Y."/>
            <person name="Miura T."/>
        </authorList>
    </citation>
    <scope>NUCLEOTIDE SEQUENCE [LARGE SCALE GENOMIC DNA]</scope>
    <source>
        <strain evidence="1 2">5NW40-0001</strain>
    </source>
</reference>
<dbReference type="RefSeq" id="WP_353293978.1">
    <property type="nucleotide sequence ID" value="NZ_BAABWH010000002.1"/>
</dbReference>
<dbReference type="InterPro" id="IPR018883">
    <property type="entry name" value="Delta_CA"/>
</dbReference>
<comment type="caution">
    <text evidence="1">The sequence shown here is derived from an EMBL/GenBank/DDBJ whole genome shotgun (WGS) entry which is preliminary data.</text>
</comment>
<sequence>MAYSQRSLIAGLILVPAVAIAGYSSTVVVSDDVIAEQRKRLAENTAGQGFGPQSPRDIDQLDGENANQFQAAPAHTAMNLCNIHFHIGAEHKGGEFTTYAGNGNGQGAGTGYLYDGTLSKKQLKPTKGKVCAAKGKGLVPGDTIEVHFVHTTAQIEPGPTLGACLSDNIMNPQLRVEAQVMVLANDKSATSFLDLATVEQKDGYFQAPNIPTNTGTPVQYAGSTTGPSYNEKGSPLQVSWSVRPEVAVVNINTVADWCEDNQFNEDHAHGVRNLVLNPLLLSVIK</sequence>
<dbReference type="EMBL" id="BAABWH010000002">
    <property type="protein sequence ID" value="GAA6145044.1"/>
    <property type="molecule type" value="Genomic_DNA"/>
</dbReference>
<evidence type="ECO:0000313" key="2">
    <source>
        <dbReference type="Proteomes" id="UP001481413"/>
    </source>
</evidence>
<keyword evidence="2" id="KW-1185">Reference proteome</keyword>
<proteinExistence type="predicted"/>
<dbReference type="Pfam" id="PF10563">
    <property type="entry name" value="CA_like"/>
    <property type="match status" value="1"/>
</dbReference>
<gene>
    <name evidence="1" type="ORF">NBRC116585_11610</name>
</gene>
<dbReference type="InterPro" id="IPR036398">
    <property type="entry name" value="CA_dom_sf"/>
</dbReference>
<name>A0ABP9ZY23_9GAMM</name>
<evidence type="ECO:0000313" key="1">
    <source>
        <dbReference type="EMBL" id="GAA6145044.1"/>
    </source>
</evidence>
<protein>
    <recommendedName>
        <fullName evidence="3">Cadmium carbonic anhydrase</fullName>
    </recommendedName>
</protein>
<evidence type="ECO:0008006" key="3">
    <source>
        <dbReference type="Google" id="ProtNLM"/>
    </source>
</evidence>
<dbReference type="SUPFAM" id="SSF51069">
    <property type="entry name" value="Carbonic anhydrase"/>
    <property type="match status" value="1"/>
</dbReference>
<dbReference type="Proteomes" id="UP001481413">
    <property type="component" value="Unassembled WGS sequence"/>
</dbReference>